<organism evidence="1 2">
    <name type="scientific">Mycolicibacterium aubagnense</name>
    <dbReference type="NCBI Taxonomy" id="319707"/>
    <lineage>
        <taxon>Bacteria</taxon>
        <taxon>Bacillati</taxon>
        <taxon>Actinomycetota</taxon>
        <taxon>Actinomycetes</taxon>
        <taxon>Mycobacteriales</taxon>
        <taxon>Mycobacteriaceae</taxon>
        <taxon>Mycolicibacterium</taxon>
    </lineage>
</organism>
<accession>A0ABM7ILQ8</accession>
<name>A0ABM7ILQ8_9MYCO</name>
<protein>
    <submittedName>
        <fullName evidence="1">Uncharacterized protein</fullName>
    </submittedName>
</protein>
<gene>
    <name evidence="1" type="ORF">MAUB_55060</name>
</gene>
<keyword evidence="2" id="KW-1185">Reference proteome</keyword>
<evidence type="ECO:0000313" key="2">
    <source>
        <dbReference type="Proteomes" id="UP000465609"/>
    </source>
</evidence>
<sequence>MVTTAMFVPHLFSVVVRYRVIPDPGVCCVPDPTRLSEMGPPGMRSRPEIEPLCRRAKSTHECGLQVEVYTLPRGAFVHSAPVIHRSGFAGYRSSRRSAELG</sequence>
<reference evidence="1 2" key="1">
    <citation type="journal article" date="2019" name="Emerg. Microbes Infect.">
        <title>Comprehensive subspecies identification of 175 nontuberculous mycobacteria species based on 7547 genomic profiles.</title>
        <authorList>
            <person name="Matsumoto Y."/>
            <person name="Kinjo T."/>
            <person name="Motooka D."/>
            <person name="Nabeya D."/>
            <person name="Jung N."/>
            <person name="Uechi K."/>
            <person name="Horii T."/>
            <person name="Iida T."/>
            <person name="Fujita J."/>
            <person name="Nakamura S."/>
        </authorList>
    </citation>
    <scope>NUCLEOTIDE SEQUENCE [LARGE SCALE GENOMIC DNA]</scope>
    <source>
        <strain evidence="1 2">JCM 15296</strain>
    </source>
</reference>
<dbReference type="Proteomes" id="UP000465609">
    <property type="component" value="Chromosome"/>
</dbReference>
<dbReference type="EMBL" id="AP022577">
    <property type="protein sequence ID" value="BBX87633.1"/>
    <property type="molecule type" value="Genomic_DNA"/>
</dbReference>
<evidence type="ECO:0000313" key="1">
    <source>
        <dbReference type="EMBL" id="BBX87633.1"/>
    </source>
</evidence>
<proteinExistence type="predicted"/>